<evidence type="ECO:0008006" key="4">
    <source>
        <dbReference type="Google" id="ProtNLM"/>
    </source>
</evidence>
<dbReference type="EMBL" id="AP024085">
    <property type="protein sequence ID" value="BCL58171.1"/>
    <property type="molecule type" value="Genomic_DNA"/>
</dbReference>
<feature type="transmembrane region" description="Helical" evidence="1">
    <location>
        <begin position="116"/>
        <end position="138"/>
    </location>
</feature>
<evidence type="ECO:0000313" key="2">
    <source>
        <dbReference type="EMBL" id="BCL58171.1"/>
    </source>
</evidence>
<accession>A0A7I8DZT6</accession>
<evidence type="ECO:0000256" key="1">
    <source>
        <dbReference type="SAM" id="Phobius"/>
    </source>
</evidence>
<proteinExistence type="predicted"/>
<dbReference type="Proteomes" id="UP000593842">
    <property type="component" value="Chromosome"/>
</dbReference>
<evidence type="ECO:0000313" key="3">
    <source>
        <dbReference type="Proteomes" id="UP000593842"/>
    </source>
</evidence>
<feature type="transmembrane region" description="Helical" evidence="1">
    <location>
        <begin position="59"/>
        <end position="83"/>
    </location>
</feature>
<dbReference type="Pfam" id="PF11667">
    <property type="entry name" value="DUF3267"/>
    <property type="match status" value="1"/>
</dbReference>
<protein>
    <recommendedName>
        <fullName evidence="4">DUF3267 domain-containing protein</fullName>
    </recommendedName>
</protein>
<sequence>MTIKFRGYLKNNNQLKSVDESRLEKMAIGWIDYLFVFLIILYPLTKSLKLLISKYNGKILNVFLIDILGFIIVILLMIVHEYFHAITFSKKEDIYIWFQGFGMITHCTEIKNVKEYLYTLLLPNLLITLPLSIFVIFVKLSNPLILKMIGLVSSIIILGAINDLATIVYIIRNRKQIEYLQLSGKYMYYKKAYRGKVEK</sequence>
<feature type="transmembrane region" description="Helical" evidence="1">
    <location>
        <begin position="26"/>
        <end position="44"/>
    </location>
</feature>
<gene>
    <name evidence="2" type="ORF">Fi14EGH31_18830</name>
</gene>
<dbReference type="InterPro" id="IPR021683">
    <property type="entry name" value="DUF3267"/>
</dbReference>
<feature type="transmembrane region" description="Helical" evidence="1">
    <location>
        <begin position="144"/>
        <end position="171"/>
    </location>
</feature>
<dbReference type="GeneID" id="70580321"/>
<organism evidence="2 3">
    <name type="scientific">Faecalibacillus intestinalis</name>
    <dbReference type="NCBI Taxonomy" id="1982626"/>
    <lineage>
        <taxon>Bacteria</taxon>
        <taxon>Bacillati</taxon>
        <taxon>Bacillota</taxon>
        <taxon>Erysipelotrichia</taxon>
        <taxon>Erysipelotrichales</taxon>
        <taxon>Coprobacillaceae</taxon>
        <taxon>Faecalibacillus</taxon>
    </lineage>
</organism>
<dbReference type="RefSeq" id="WP_158546464.1">
    <property type="nucleotide sequence ID" value="NZ_AP024085.1"/>
</dbReference>
<reference evidence="3" key="1">
    <citation type="submission" date="2020-09" db="EMBL/GenBank/DDBJ databases">
        <title>Complete genome sequencing of Faecalibacillus intestinalis strain 14EGH31.</title>
        <authorList>
            <person name="Sakamoto M."/>
            <person name="Murakami T."/>
            <person name="Mori H."/>
        </authorList>
    </citation>
    <scope>NUCLEOTIDE SEQUENCE [LARGE SCALE GENOMIC DNA]</scope>
    <source>
        <strain evidence="3">14EGH31</strain>
    </source>
</reference>
<dbReference type="KEGG" id="fit:Fi14EGH31_18830"/>
<keyword evidence="1" id="KW-1133">Transmembrane helix</keyword>
<keyword evidence="1" id="KW-0812">Transmembrane</keyword>
<name>A0A7I8DZT6_9FIRM</name>
<keyword evidence="1" id="KW-0472">Membrane</keyword>
<dbReference type="AlphaFoldDB" id="A0A7I8DZT6"/>